<accession>A0AAW0F2V4</accession>
<dbReference type="InterPro" id="IPR020829">
    <property type="entry name" value="GlycerAld_3-P_DH_cat"/>
</dbReference>
<dbReference type="GO" id="GO:0004365">
    <property type="term" value="F:glyceraldehyde-3-phosphate dehydrogenase (NAD+) (phosphorylating) activity"/>
    <property type="evidence" value="ECO:0007669"/>
    <property type="project" value="TreeGrafter"/>
</dbReference>
<evidence type="ECO:0000256" key="3">
    <source>
        <dbReference type="PIRSR" id="PIRSR000149-3"/>
    </source>
</evidence>
<dbReference type="Proteomes" id="UP001430356">
    <property type="component" value="Unassembled WGS sequence"/>
</dbReference>
<evidence type="ECO:0000256" key="2">
    <source>
        <dbReference type="ARBA" id="ARBA00023002"/>
    </source>
</evidence>
<dbReference type="GO" id="GO:0051287">
    <property type="term" value="F:NAD binding"/>
    <property type="evidence" value="ECO:0007669"/>
    <property type="project" value="InterPro"/>
</dbReference>
<proteinExistence type="inferred from homology"/>
<name>A0AAW0F2V4_9TRYP</name>
<keyword evidence="2" id="KW-0560">Oxidoreductase</keyword>
<protein>
    <submittedName>
        <fullName evidence="6">Glyceraldehyde-3-phosphate dehydrogenase-like protein</fullName>
    </submittedName>
</protein>
<dbReference type="Pfam" id="PF00044">
    <property type="entry name" value="Gp_dh_N"/>
    <property type="match status" value="1"/>
</dbReference>
<sequence length="354" mass="36461">MSITVGINGFGPVGQSAFFAALADPAVTVAAVVDASVCAAYVAYVVEQEYPRRNPTGPPTRVTETSKDHVVLNGTHVVHVAAAQDPQSSLWRQYGVHYVLECTGLYTTRSRSWGHITGGAAGVVIAAASADANTVMVASTSERLSASLPVCAAGAPLGAVVAPALEALARVADVEHVSYTALHGPQLPRPIGAKSDDARDWRQARLQPLASCAMAPSRDSGADTVCALLPRLAGRISGGAFQVPVAHGCAIDLVARTKEAVPADVVASAFTPLSTDAECATKVCAASGPMISVDCIGRPSILFDAASSSSSEDGRTHRIVLWVDVECYYAAVLLSLVKQAHAIHATATPAVAES</sequence>
<dbReference type="EMBL" id="JAECZO010000009">
    <property type="protein sequence ID" value="KAK7200905.1"/>
    <property type="molecule type" value="Genomic_DNA"/>
</dbReference>
<organism evidence="6 7">
    <name type="scientific">Novymonas esmeraldas</name>
    <dbReference type="NCBI Taxonomy" id="1808958"/>
    <lineage>
        <taxon>Eukaryota</taxon>
        <taxon>Discoba</taxon>
        <taxon>Euglenozoa</taxon>
        <taxon>Kinetoplastea</taxon>
        <taxon>Metakinetoplastina</taxon>
        <taxon>Trypanosomatida</taxon>
        <taxon>Trypanosomatidae</taxon>
        <taxon>Novymonas</taxon>
    </lineage>
</organism>
<dbReference type="InterPro" id="IPR020831">
    <property type="entry name" value="GlycerAld/Erythrose_P_DH"/>
</dbReference>
<gene>
    <name evidence="6" type="ORF">NESM_000149400</name>
</gene>
<dbReference type="InterPro" id="IPR036291">
    <property type="entry name" value="NAD(P)-bd_dom_sf"/>
</dbReference>
<dbReference type="SMART" id="SM00846">
    <property type="entry name" value="Gp_dh_N"/>
    <property type="match status" value="1"/>
</dbReference>
<comment type="caution">
    <text evidence="6">The sequence shown here is derived from an EMBL/GenBank/DDBJ whole genome shotgun (WGS) entry which is preliminary data.</text>
</comment>
<dbReference type="PANTHER" id="PTHR10836">
    <property type="entry name" value="GLYCERALDEHYDE 3-PHOSPHATE DEHYDROGENASE"/>
    <property type="match status" value="1"/>
</dbReference>
<evidence type="ECO:0000313" key="7">
    <source>
        <dbReference type="Proteomes" id="UP001430356"/>
    </source>
</evidence>
<dbReference type="PANTHER" id="PTHR10836:SF136">
    <property type="entry name" value="DEHYDROGENASE, PUTATIVE-RELATED"/>
    <property type="match status" value="1"/>
</dbReference>
<evidence type="ECO:0000256" key="4">
    <source>
        <dbReference type="PIRSR" id="PIRSR000149-4"/>
    </source>
</evidence>
<feature type="binding site" evidence="3">
    <location>
        <position position="34"/>
    </location>
    <ligand>
        <name>NAD(+)</name>
        <dbReference type="ChEBI" id="CHEBI:57540"/>
    </ligand>
</feature>
<dbReference type="GO" id="GO:0005829">
    <property type="term" value="C:cytosol"/>
    <property type="evidence" value="ECO:0007669"/>
    <property type="project" value="TreeGrafter"/>
</dbReference>
<keyword evidence="3" id="KW-0520">NAD</keyword>
<dbReference type="AlphaFoldDB" id="A0AAW0F2V4"/>
<dbReference type="Gene3D" id="3.40.50.720">
    <property type="entry name" value="NAD(P)-binding Rossmann-like Domain"/>
    <property type="match status" value="1"/>
</dbReference>
<reference evidence="6 7" key="1">
    <citation type="journal article" date="2021" name="MBio">
        <title>A New Model Trypanosomatid, Novymonas esmeraldas: Genomic Perception of Its 'Candidatus Pandoraea novymonadis' Endosymbiont.</title>
        <authorList>
            <person name="Zakharova A."/>
            <person name="Saura A."/>
            <person name="Butenko A."/>
            <person name="Podesvova L."/>
            <person name="Warmusova S."/>
            <person name="Kostygov A.Y."/>
            <person name="Nenarokova A."/>
            <person name="Lukes J."/>
            <person name="Opperdoes F.R."/>
            <person name="Yurchenko V."/>
        </authorList>
    </citation>
    <scope>NUCLEOTIDE SEQUENCE [LARGE SCALE GENOMIC DNA]</scope>
    <source>
        <strain evidence="6 7">E262AT.01</strain>
    </source>
</reference>
<dbReference type="InterPro" id="IPR020828">
    <property type="entry name" value="GlycerAld_3-P_DH_NAD(P)-bd"/>
</dbReference>
<dbReference type="Gene3D" id="3.30.360.10">
    <property type="entry name" value="Dihydrodipicolinate Reductase, domain 2"/>
    <property type="match status" value="1"/>
</dbReference>
<evidence type="ECO:0000313" key="6">
    <source>
        <dbReference type="EMBL" id="KAK7200905.1"/>
    </source>
</evidence>
<keyword evidence="3" id="KW-0547">Nucleotide-binding</keyword>
<keyword evidence="7" id="KW-1185">Reference proteome</keyword>
<feature type="domain" description="Glyceraldehyde 3-phosphate dehydrogenase NAD(P) binding" evidence="5">
    <location>
        <begin position="3"/>
        <end position="151"/>
    </location>
</feature>
<dbReference type="SUPFAM" id="SSF51735">
    <property type="entry name" value="NAD(P)-binding Rossmann-fold domains"/>
    <property type="match status" value="1"/>
</dbReference>
<dbReference type="SUPFAM" id="SSF55347">
    <property type="entry name" value="Glyceraldehyde-3-phosphate dehydrogenase-like, C-terminal domain"/>
    <property type="match status" value="1"/>
</dbReference>
<dbReference type="Pfam" id="PF02800">
    <property type="entry name" value="Gp_dh_C"/>
    <property type="match status" value="1"/>
</dbReference>
<dbReference type="PIRSF" id="PIRSF000149">
    <property type="entry name" value="GAP_DH"/>
    <property type="match status" value="1"/>
</dbReference>
<evidence type="ECO:0000256" key="1">
    <source>
        <dbReference type="ARBA" id="ARBA00007406"/>
    </source>
</evidence>
<evidence type="ECO:0000259" key="5">
    <source>
        <dbReference type="SMART" id="SM00846"/>
    </source>
</evidence>
<dbReference type="GO" id="GO:0006096">
    <property type="term" value="P:glycolytic process"/>
    <property type="evidence" value="ECO:0007669"/>
    <property type="project" value="TreeGrafter"/>
</dbReference>
<feature type="site" description="Activates thiol group during catalysis" evidence="4">
    <location>
        <position position="183"/>
    </location>
</feature>
<comment type="similarity">
    <text evidence="1">Belongs to the glyceraldehyde-3-phosphate dehydrogenase family.</text>
</comment>